<feature type="domain" description="Pyridoxamine 5'-phosphate oxidase N-terminal" evidence="2">
    <location>
        <begin position="23"/>
        <end position="106"/>
    </location>
</feature>
<dbReference type="NCBIfam" id="TIGR03618">
    <property type="entry name" value="Rv1155_F420"/>
    <property type="match status" value="1"/>
</dbReference>
<dbReference type="PANTHER" id="PTHR35176">
    <property type="entry name" value="HEME OXYGENASE HI_0854-RELATED"/>
    <property type="match status" value="1"/>
</dbReference>
<sequence length="161" mass="17666">MKETEQAVYEPGRGPGPTVLEQDRLAALLAAHQMGALATTRQDGRPHLSTVAYGWDEAARTIRISTTIDRLKVRHLRRDPRAALYVSTADFLSFVVAEGEAELSEVSATPGDAVGRELLAMAPPFDDPADERAFLRNMAADRRLVIRLGVRRLYGTALDIP</sequence>
<keyword evidence="4" id="KW-1185">Reference proteome</keyword>
<protein>
    <submittedName>
        <fullName evidence="3">PPOX class F420-dependent enzyme</fullName>
    </submittedName>
</protein>
<accession>A0A1V2IAV9</accession>
<dbReference type="InterPro" id="IPR012349">
    <property type="entry name" value="Split_barrel_FMN-bd"/>
</dbReference>
<evidence type="ECO:0000313" key="4">
    <source>
        <dbReference type="Proteomes" id="UP000188929"/>
    </source>
</evidence>
<keyword evidence="1" id="KW-0560">Oxidoreductase</keyword>
<dbReference type="Proteomes" id="UP000188929">
    <property type="component" value="Unassembled WGS sequence"/>
</dbReference>
<comment type="caution">
    <text evidence="3">The sequence shown here is derived from an EMBL/GenBank/DDBJ whole genome shotgun (WGS) entry which is preliminary data.</text>
</comment>
<proteinExistence type="predicted"/>
<dbReference type="Pfam" id="PF01243">
    <property type="entry name" value="PNPOx_N"/>
    <property type="match status" value="1"/>
</dbReference>
<dbReference type="InterPro" id="IPR011576">
    <property type="entry name" value="Pyridox_Oxase_N"/>
</dbReference>
<reference evidence="4" key="1">
    <citation type="submission" date="2016-10" db="EMBL/GenBank/DDBJ databases">
        <title>Frankia sp. NRRL B-16386 Genome sequencing.</title>
        <authorList>
            <person name="Ghodhbane-Gtari F."/>
            <person name="Swanson E."/>
            <person name="Gueddou A."/>
            <person name="Hezbri K."/>
            <person name="Ktari K."/>
            <person name="Nouioui I."/>
            <person name="Morris K."/>
            <person name="Simpson S."/>
            <person name="Abebe-Akele F."/>
            <person name="Thomas K."/>
            <person name="Gtari M."/>
            <person name="Tisa L.S."/>
        </authorList>
    </citation>
    <scope>NUCLEOTIDE SEQUENCE [LARGE SCALE GENOMIC DNA]</scope>
    <source>
        <strain evidence="4">NRRL B-16386</strain>
    </source>
</reference>
<dbReference type="GO" id="GO:0016627">
    <property type="term" value="F:oxidoreductase activity, acting on the CH-CH group of donors"/>
    <property type="evidence" value="ECO:0007669"/>
    <property type="project" value="TreeGrafter"/>
</dbReference>
<dbReference type="GO" id="GO:0005829">
    <property type="term" value="C:cytosol"/>
    <property type="evidence" value="ECO:0007669"/>
    <property type="project" value="TreeGrafter"/>
</dbReference>
<evidence type="ECO:0000313" key="3">
    <source>
        <dbReference type="EMBL" id="ONH28740.1"/>
    </source>
</evidence>
<dbReference type="GO" id="GO:0070967">
    <property type="term" value="F:coenzyme F420 binding"/>
    <property type="evidence" value="ECO:0007669"/>
    <property type="project" value="TreeGrafter"/>
</dbReference>
<dbReference type="AlphaFoldDB" id="A0A1V2IAV9"/>
<dbReference type="STRING" id="1834516.BL253_18990"/>
<organism evidence="3 4">
    <name type="scientific">Pseudofrankia asymbiotica</name>
    <dbReference type="NCBI Taxonomy" id="1834516"/>
    <lineage>
        <taxon>Bacteria</taxon>
        <taxon>Bacillati</taxon>
        <taxon>Actinomycetota</taxon>
        <taxon>Actinomycetes</taxon>
        <taxon>Frankiales</taxon>
        <taxon>Frankiaceae</taxon>
        <taxon>Pseudofrankia</taxon>
    </lineage>
</organism>
<evidence type="ECO:0000256" key="1">
    <source>
        <dbReference type="ARBA" id="ARBA00023002"/>
    </source>
</evidence>
<dbReference type="InterPro" id="IPR019920">
    <property type="entry name" value="F420-binding_dom_put"/>
</dbReference>
<evidence type="ECO:0000259" key="2">
    <source>
        <dbReference type="Pfam" id="PF01243"/>
    </source>
</evidence>
<dbReference type="EMBL" id="MOMC01000038">
    <property type="protein sequence ID" value="ONH28740.1"/>
    <property type="molecule type" value="Genomic_DNA"/>
</dbReference>
<gene>
    <name evidence="3" type="ORF">BL253_18990</name>
</gene>
<dbReference type="PANTHER" id="PTHR35176:SF2">
    <property type="entry name" value="F420H(2)-DEPENDENT REDUCTASE RV1155"/>
    <property type="match status" value="1"/>
</dbReference>
<dbReference type="InterPro" id="IPR052019">
    <property type="entry name" value="F420H2_bilvrd_red/Heme_oxyg"/>
</dbReference>
<dbReference type="SUPFAM" id="SSF50475">
    <property type="entry name" value="FMN-binding split barrel"/>
    <property type="match status" value="1"/>
</dbReference>
<dbReference type="Gene3D" id="2.30.110.10">
    <property type="entry name" value="Electron Transport, Fmn-binding Protein, Chain A"/>
    <property type="match status" value="1"/>
</dbReference>
<name>A0A1V2IAV9_9ACTN</name>